<keyword evidence="2" id="KW-1185">Reference proteome</keyword>
<proteinExistence type="predicted"/>
<accession>A0ACB9DIA0</accession>
<reference evidence="1 2" key="2">
    <citation type="journal article" date="2022" name="Mol. Ecol. Resour.">
        <title>The genomes of chicory, endive, great burdock and yacon provide insights into Asteraceae paleo-polyploidization history and plant inulin production.</title>
        <authorList>
            <person name="Fan W."/>
            <person name="Wang S."/>
            <person name="Wang H."/>
            <person name="Wang A."/>
            <person name="Jiang F."/>
            <person name="Liu H."/>
            <person name="Zhao H."/>
            <person name="Xu D."/>
            <person name="Zhang Y."/>
        </authorList>
    </citation>
    <scope>NUCLEOTIDE SEQUENCE [LARGE SCALE GENOMIC DNA]</scope>
    <source>
        <strain evidence="2">cv. Niubang</strain>
    </source>
</reference>
<gene>
    <name evidence="1" type="ORF">L6452_08825</name>
</gene>
<dbReference type="Proteomes" id="UP001055879">
    <property type="component" value="Linkage Group LG03"/>
</dbReference>
<protein>
    <submittedName>
        <fullName evidence="1">Uncharacterized protein</fullName>
    </submittedName>
</protein>
<comment type="caution">
    <text evidence="1">The sequence shown here is derived from an EMBL/GenBank/DDBJ whole genome shotgun (WGS) entry which is preliminary data.</text>
</comment>
<name>A0ACB9DIA0_ARCLA</name>
<reference evidence="2" key="1">
    <citation type="journal article" date="2022" name="Mol. Ecol. Resour.">
        <title>The genomes of chicory, endive, great burdock and yacon provide insights into Asteraceae palaeo-polyploidization history and plant inulin production.</title>
        <authorList>
            <person name="Fan W."/>
            <person name="Wang S."/>
            <person name="Wang H."/>
            <person name="Wang A."/>
            <person name="Jiang F."/>
            <person name="Liu H."/>
            <person name="Zhao H."/>
            <person name="Xu D."/>
            <person name="Zhang Y."/>
        </authorList>
    </citation>
    <scope>NUCLEOTIDE SEQUENCE [LARGE SCALE GENOMIC DNA]</scope>
    <source>
        <strain evidence="2">cv. Niubang</strain>
    </source>
</reference>
<evidence type="ECO:0000313" key="1">
    <source>
        <dbReference type="EMBL" id="KAI3746393.1"/>
    </source>
</evidence>
<organism evidence="1 2">
    <name type="scientific">Arctium lappa</name>
    <name type="common">Greater burdock</name>
    <name type="synonym">Lappa major</name>
    <dbReference type="NCBI Taxonomy" id="4217"/>
    <lineage>
        <taxon>Eukaryota</taxon>
        <taxon>Viridiplantae</taxon>
        <taxon>Streptophyta</taxon>
        <taxon>Embryophyta</taxon>
        <taxon>Tracheophyta</taxon>
        <taxon>Spermatophyta</taxon>
        <taxon>Magnoliopsida</taxon>
        <taxon>eudicotyledons</taxon>
        <taxon>Gunneridae</taxon>
        <taxon>Pentapetalae</taxon>
        <taxon>asterids</taxon>
        <taxon>campanulids</taxon>
        <taxon>Asterales</taxon>
        <taxon>Asteraceae</taxon>
        <taxon>Carduoideae</taxon>
        <taxon>Cardueae</taxon>
        <taxon>Arctiinae</taxon>
        <taxon>Arctium</taxon>
    </lineage>
</organism>
<sequence length="123" mass="14173">MENPKTKKEVTRIIFQVDDRDPQFCATTMCFAVQFFRLHNYDPEGTFEQFVVDNIGYYWPKDSKTGEINKAITKVEKKRMSTVSLYGITFSSTLFSAWVQRLDDLTKSSVVALKVSHAIIYGN</sequence>
<dbReference type="EMBL" id="CM042049">
    <property type="protein sequence ID" value="KAI3746393.1"/>
    <property type="molecule type" value="Genomic_DNA"/>
</dbReference>
<evidence type="ECO:0000313" key="2">
    <source>
        <dbReference type="Proteomes" id="UP001055879"/>
    </source>
</evidence>